<reference evidence="2 3" key="1">
    <citation type="journal article" date="2010" name="Proc. Natl. Acad. Sci. U.S.A.">
        <title>Enigmatic, ultrasmall, uncultivated Archaea.</title>
        <authorList>
            <person name="Baker B.J."/>
            <person name="Comolli L.R."/>
            <person name="Dick G.J."/>
            <person name="Hauser L.J."/>
            <person name="Hyatt D."/>
            <person name="Dill B.D."/>
            <person name="Land M.L."/>
            <person name="Verberkmoes N.C."/>
            <person name="Hettich R.L."/>
            <person name="Banfield J.F."/>
        </authorList>
    </citation>
    <scope>NUCLEOTIDE SEQUENCE [LARGE SCALE GENOMIC DNA]</scope>
</reference>
<dbReference type="AlphaFoldDB" id="D2EGT2"/>
<feature type="transmembrane region" description="Helical" evidence="1">
    <location>
        <begin position="12"/>
        <end position="32"/>
    </location>
</feature>
<accession>D2EGT2</accession>
<keyword evidence="1" id="KW-1133">Transmembrane helix</keyword>
<evidence type="ECO:0000313" key="2">
    <source>
        <dbReference type="EMBL" id="EEZ92434.1"/>
    </source>
</evidence>
<feature type="transmembrane region" description="Helical" evidence="1">
    <location>
        <begin position="62"/>
        <end position="80"/>
    </location>
</feature>
<proteinExistence type="predicted"/>
<keyword evidence="1" id="KW-0812">Transmembrane</keyword>
<evidence type="ECO:0000256" key="1">
    <source>
        <dbReference type="SAM" id="Phobius"/>
    </source>
</evidence>
<feature type="transmembrane region" description="Helical" evidence="1">
    <location>
        <begin position="85"/>
        <end position="101"/>
    </location>
</feature>
<dbReference type="EMBL" id="GG730081">
    <property type="protein sequence ID" value="EEZ92434.1"/>
    <property type="molecule type" value="Genomic_DNA"/>
</dbReference>
<dbReference type="Proteomes" id="UP000009375">
    <property type="component" value="Unassembled WGS sequence"/>
</dbReference>
<keyword evidence="1" id="KW-0472">Membrane</keyword>
<sequence>MLNKKGSIIDILTAVVMLLVISVIFILITYIWTQFSGTAFFKTAPSVTNNINTSFSILDDGIVVFFFMTVFSAILLAFFVQSHPVFAIIPIIFLIPLTIIADVFSNLWQSIISNSFLATVGNTYFLYVSTLMKYLPITVLVFSVILMIVMYSKPTATSAVY</sequence>
<protein>
    <submittedName>
        <fullName evidence="2">Uncharacterized protein</fullName>
    </submittedName>
</protein>
<gene>
    <name evidence="2" type="ORF">BJBARM4_0986</name>
</gene>
<organism evidence="2 3">
    <name type="scientific">Candidatus Parvarchaeum acidiphilum ARMAN-4</name>
    <dbReference type="NCBI Taxonomy" id="662760"/>
    <lineage>
        <taxon>Archaea</taxon>
        <taxon>Candidatus Parvarchaeota</taxon>
        <taxon>Candidatus Parvarchaeum</taxon>
    </lineage>
</organism>
<evidence type="ECO:0000313" key="3">
    <source>
        <dbReference type="Proteomes" id="UP000009375"/>
    </source>
</evidence>
<feature type="transmembrane region" description="Helical" evidence="1">
    <location>
        <begin position="134"/>
        <end position="152"/>
    </location>
</feature>
<name>D2EGT2_PARA4</name>